<dbReference type="OrthoDB" id="404042at2"/>
<evidence type="ECO:0000313" key="1">
    <source>
        <dbReference type="EMBL" id="AAU14149.1"/>
    </source>
</evidence>
<dbReference type="RefSeq" id="WP_041362907.1">
    <property type="nucleotide sequence ID" value="NC_006908.1"/>
</dbReference>
<reference evidence="1 2" key="1">
    <citation type="journal article" date="2004" name="Genome Res.">
        <title>The complete genome and proteome of Mycoplasma mobile.</title>
        <authorList>
            <person name="Jaffe J.D."/>
            <person name="Stange-Thomann N."/>
            <person name="Smith C."/>
            <person name="DeCaprio D."/>
            <person name="Fisher S."/>
            <person name="Butler J."/>
            <person name="Calvo S."/>
            <person name="Elkins T."/>
            <person name="FitzGerald M.G."/>
            <person name="Hafez N."/>
            <person name="Kodira C.D."/>
            <person name="Major J."/>
            <person name="Wang S."/>
            <person name="Wilkinson J."/>
            <person name="Nicol R."/>
            <person name="Nusbaum C."/>
            <person name="Birren B."/>
            <person name="Berg H.C."/>
            <person name="Church G.M."/>
        </authorList>
    </citation>
    <scope>NUCLEOTIDE SEQUENCE [LARGE SCALE GENOMIC DNA]</scope>
    <source>
        <strain evidence="2">ATCC 43663 / 163K / NCTC 11711</strain>
    </source>
</reference>
<dbReference type="GO" id="GO:0006281">
    <property type="term" value="P:DNA repair"/>
    <property type="evidence" value="ECO:0007669"/>
    <property type="project" value="InterPro"/>
</dbReference>
<protein>
    <submittedName>
        <fullName evidence="1">Rec0</fullName>
    </submittedName>
</protein>
<dbReference type="GO" id="GO:0006310">
    <property type="term" value="P:DNA recombination"/>
    <property type="evidence" value="ECO:0007669"/>
    <property type="project" value="InterPro"/>
</dbReference>
<dbReference type="SUPFAM" id="SSF57863">
    <property type="entry name" value="ArfGap/RecO-like zinc finger"/>
    <property type="match status" value="1"/>
</dbReference>
<dbReference type="NCBIfam" id="TIGR00613">
    <property type="entry name" value="reco"/>
    <property type="match status" value="1"/>
</dbReference>
<dbReference type="Proteomes" id="UP000009072">
    <property type="component" value="Chromosome"/>
</dbReference>
<dbReference type="InterPro" id="IPR037278">
    <property type="entry name" value="ARFGAP/RecO"/>
</dbReference>
<gene>
    <name evidence="1" type="ordered locus">MMOB3845</name>
</gene>
<dbReference type="Pfam" id="PF02565">
    <property type="entry name" value="RecO_C"/>
    <property type="match status" value="1"/>
</dbReference>
<name>Q688C3_MYCM1</name>
<accession>Q688C3</accession>
<dbReference type="STRING" id="267748.MMOB3845"/>
<organism evidence="1 2">
    <name type="scientific">Mycoplasma mobile (strain ATCC 43663 / 163K / NCTC 11711)</name>
    <name type="common">Mesomycoplasma mobile</name>
    <dbReference type="NCBI Taxonomy" id="267748"/>
    <lineage>
        <taxon>Bacteria</taxon>
        <taxon>Bacillati</taxon>
        <taxon>Mycoplasmatota</taxon>
        <taxon>Mycoplasmoidales</taxon>
        <taxon>Metamycoplasmataceae</taxon>
        <taxon>Mesomycoplasma</taxon>
    </lineage>
</organism>
<sequence length="221" mass="25611">MSLKNIESIIIKSENFQEFDVILSVMDFNKIYPIIALGVRKIKSKNRNGVLLGSYSELEFFEARLNNKTSKLKKAHLIKNFDLLNSENLLIVQELFKYINKVNVNTQAVFNSYLECLDEFGKGNNFFIKTYIVNKTLFSLGLNVNYSFCYKCGTNQKLANFSFFEGGFSCFKHSKNKLNAKILQSIYNLNISFKKYVETTSAETNIFIFNILKNYIDENTF</sequence>
<keyword evidence="2" id="KW-1185">Reference proteome</keyword>
<evidence type="ECO:0000313" key="2">
    <source>
        <dbReference type="Proteomes" id="UP000009072"/>
    </source>
</evidence>
<proteinExistence type="predicted"/>
<dbReference type="eggNOG" id="COG1381">
    <property type="taxonomic scope" value="Bacteria"/>
</dbReference>
<dbReference type="EMBL" id="AE017308">
    <property type="protein sequence ID" value="AAU14149.1"/>
    <property type="molecule type" value="Genomic_DNA"/>
</dbReference>
<dbReference type="KEGG" id="mmo:MMOB3845"/>
<dbReference type="InterPro" id="IPR003717">
    <property type="entry name" value="RecO"/>
</dbReference>
<dbReference type="AlphaFoldDB" id="Q688C3"/>
<dbReference type="HOGENOM" id="CLU_066632_5_1_14"/>